<evidence type="ECO:0000313" key="5">
    <source>
        <dbReference type="Proteomes" id="UP000593812"/>
    </source>
</evidence>
<gene>
    <name evidence="1" type="primary">cydX</name>
    <name evidence="2" type="ORF">FSC09_07795</name>
    <name evidence="3" type="ORF">G0027_01030</name>
    <name evidence="1" type="ORF">MSG88_07260</name>
</gene>
<dbReference type="Pfam" id="PF08173">
    <property type="entry name" value="YbgT_YccB"/>
    <property type="match status" value="1"/>
</dbReference>
<evidence type="ECO:0000313" key="3">
    <source>
        <dbReference type="EMBL" id="QOW41547.1"/>
    </source>
</evidence>
<evidence type="ECO:0000313" key="4">
    <source>
        <dbReference type="Proteomes" id="UP000503440"/>
    </source>
</evidence>
<dbReference type="RefSeq" id="WP_002120988.1">
    <property type="nucleotide sequence ID" value="NZ_CAXNYR010000004.1"/>
</dbReference>
<dbReference type="GeneID" id="92836963"/>
<dbReference type="STRING" id="756892.GCA_001922645_00442"/>
<evidence type="ECO:0000313" key="2">
    <source>
        <dbReference type="EMBL" id="QIC70320.1"/>
    </source>
</evidence>
<dbReference type="InterPro" id="IPR012994">
    <property type="entry name" value="YbgT_YccB"/>
</dbReference>
<dbReference type="InterPro" id="IPR011724">
    <property type="entry name" value="Cyd_oper_YbgT"/>
</dbReference>
<reference evidence="2 4" key="1">
    <citation type="submission" date="2019-09" db="EMBL/GenBank/DDBJ databases">
        <title>Non-baumannii Acinetobacter spp. carrying blaNDM-1 isolated in China.</title>
        <authorList>
            <person name="Cui C."/>
            <person name="Chen C."/>
            <person name="Sun J."/>
            <person name="Liu Y."/>
        </authorList>
    </citation>
    <scope>NUCLEOTIDE SEQUENCE [LARGE SCALE GENOMIC DNA]</scope>
    <source>
        <strain evidence="2 4">B18</strain>
    </source>
</reference>
<protein>
    <submittedName>
        <fullName evidence="1">Cytochrome bd-I oxidase subunit CydX</fullName>
    </submittedName>
</protein>
<dbReference type="NCBIfam" id="TIGR02106">
    <property type="entry name" value="cyd_oper_ybgT"/>
    <property type="match status" value="1"/>
</dbReference>
<proteinExistence type="predicted"/>
<dbReference type="EMBL" id="JAWJYY010000001">
    <property type="protein sequence ID" value="MDV4315567.1"/>
    <property type="molecule type" value="Genomic_DNA"/>
</dbReference>
<accession>A0A0F3LM44</accession>
<sequence length="33" mass="3887">MWYFAWILGILMACFAGVLSALYIEHHQDLDEE</sequence>
<evidence type="ECO:0000313" key="6">
    <source>
        <dbReference type="Proteomes" id="UP001284654"/>
    </source>
</evidence>
<evidence type="ECO:0000313" key="1">
    <source>
        <dbReference type="EMBL" id="MDV4315567.1"/>
    </source>
</evidence>
<dbReference type="Proteomes" id="UP000503440">
    <property type="component" value="Chromosome"/>
</dbReference>
<dbReference type="Proteomes" id="UP001284654">
    <property type="component" value="Unassembled WGS sequence"/>
</dbReference>
<dbReference type="Proteomes" id="UP000593812">
    <property type="component" value="Chromosome"/>
</dbReference>
<dbReference type="AlphaFoldDB" id="A0A0F3LM44"/>
<organism evidence="1 6">
    <name type="scientific">Acinetobacter indicus</name>
    <dbReference type="NCBI Taxonomy" id="756892"/>
    <lineage>
        <taxon>Bacteria</taxon>
        <taxon>Pseudomonadati</taxon>
        <taxon>Pseudomonadota</taxon>
        <taxon>Gammaproteobacteria</taxon>
        <taxon>Moraxellales</taxon>
        <taxon>Moraxellaceae</taxon>
        <taxon>Acinetobacter</taxon>
    </lineage>
</organism>
<name>A0A0F3LM44_9GAMM</name>
<dbReference type="EMBL" id="CP048654">
    <property type="protein sequence ID" value="QOW41547.1"/>
    <property type="molecule type" value="Genomic_DNA"/>
</dbReference>
<dbReference type="EMBL" id="CP044455">
    <property type="protein sequence ID" value="QIC70320.1"/>
    <property type="molecule type" value="Genomic_DNA"/>
</dbReference>
<reference evidence="1" key="3">
    <citation type="submission" date="2023-10" db="EMBL/GenBank/DDBJ databases">
        <authorList>
            <person name="Sykes E.M.E."/>
            <person name="Khan I.U.H."/>
            <person name="Kumar A."/>
        </authorList>
    </citation>
    <scope>NUCLEOTIDE SEQUENCE</scope>
    <source>
        <strain evidence="1">IK5</strain>
    </source>
</reference>
<reference evidence="3 5" key="2">
    <citation type="submission" date="2020-02" db="EMBL/GenBank/DDBJ databases">
        <title>Tigecycline-resistant Acinetobacter species from pigs and migratory birds.</title>
        <authorList>
            <person name="Chen C."/>
            <person name="Sun J."/>
            <person name="Liao X.-P."/>
            <person name="Liu Y.-H."/>
        </authorList>
    </citation>
    <scope>NUCLEOTIDE SEQUENCE [LARGE SCALE GENOMIC DNA]</scope>
    <source>
        <strain evidence="3 5">C15_T</strain>
    </source>
</reference>